<evidence type="ECO:0000256" key="2">
    <source>
        <dbReference type="ARBA" id="ARBA00022692"/>
    </source>
</evidence>
<dbReference type="Pfam" id="PF01040">
    <property type="entry name" value="UbiA"/>
    <property type="match status" value="1"/>
</dbReference>
<evidence type="ECO:0000256" key="5">
    <source>
        <dbReference type="SAM" id="Phobius"/>
    </source>
</evidence>
<feature type="transmembrane region" description="Helical" evidence="5">
    <location>
        <begin position="141"/>
        <end position="163"/>
    </location>
</feature>
<accession>A0ABV5SVM3</accession>
<dbReference type="Proteomes" id="UP001589611">
    <property type="component" value="Unassembled WGS sequence"/>
</dbReference>
<keyword evidence="7" id="KW-1185">Reference proteome</keyword>
<dbReference type="EMBL" id="JBHMBE010000001">
    <property type="protein sequence ID" value="MFB9644411.1"/>
    <property type="molecule type" value="Genomic_DNA"/>
</dbReference>
<feature type="transmembrane region" description="Helical" evidence="5">
    <location>
        <begin position="92"/>
        <end position="111"/>
    </location>
</feature>
<dbReference type="RefSeq" id="WP_344710843.1">
    <property type="nucleotide sequence ID" value="NZ_BAAAWH010000001.1"/>
</dbReference>
<feature type="transmembrane region" description="Helical" evidence="5">
    <location>
        <begin position="169"/>
        <end position="190"/>
    </location>
</feature>
<evidence type="ECO:0000256" key="1">
    <source>
        <dbReference type="ARBA" id="ARBA00004141"/>
    </source>
</evidence>
<dbReference type="InterPro" id="IPR000537">
    <property type="entry name" value="UbiA_prenyltransferase"/>
</dbReference>
<comment type="caution">
    <text evidence="6">The sequence shown here is derived from an EMBL/GenBank/DDBJ whole genome shotgun (WGS) entry which is preliminary data.</text>
</comment>
<sequence>MTEPPRSEPIASGRPSVIGALWRSTHPGPSVVVTAVALTLGVAAGLEPWRIVVLTLAIFLGQLSVGISNDAIDAPRDRVTGRADKPIARGDVSLRAAWVAASGCLLLSLVLSFLLSWAMGLAHLVALASAWSYNAGLKSTVVSVVPFMVSFGLLPSLVTLSAAEPRVAAGWAWAAGAALGVAIHLTNVLPDLDDDARTGVRGLPHRLGRRVSAVIAAVALVGGALAVLLGAGPTPVSVVIFGAVVLIAIAGLVLALVRPPGRRVFQLVMLASLLLCVLLAATGPALAT</sequence>
<feature type="transmembrane region" description="Helical" evidence="5">
    <location>
        <begin position="211"/>
        <end position="232"/>
    </location>
</feature>
<feature type="transmembrane region" description="Helical" evidence="5">
    <location>
        <begin position="238"/>
        <end position="257"/>
    </location>
</feature>
<keyword evidence="3 5" id="KW-1133">Transmembrane helix</keyword>
<gene>
    <name evidence="6" type="ORF">ACFFPJ_01210</name>
</gene>
<dbReference type="InterPro" id="IPR044878">
    <property type="entry name" value="UbiA_sf"/>
</dbReference>
<evidence type="ECO:0000256" key="4">
    <source>
        <dbReference type="ARBA" id="ARBA00023136"/>
    </source>
</evidence>
<reference evidence="6 7" key="1">
    <citation type="submission" date="2024-09" db="EMBL/GenBank/DDBJ databases">
        <authorList>
            <person name="Sun Q."/>
            <person name="Mori K."/>
        </authorList>
    </citation>
    <scope>NUCLEOTIDE SEQUENCE [LARGE SCALE GENOMIC DNA]</scope>
    <source>
        <strain evidence="6 7">JCM 1342</strain>
    </source>
</reference>
<feature type="transmembrane region" description="Helical" evidence="5">
    <location>
        <begin position="264"/>
        <end position="287"/>
    </location>
</feature>
<evidence type="ECO:0000256" key="3">
    <source>
        <dbReference type="ARBA" id="ARBA00022989"/>
    </source>
</evidence>
<evidence type="ECO:0000313" key="6">
    <source>
        <dbReference type="EMBL" id="MFB9644411.1"/>
    </source>
</evidence>
<dbReference type="Gene3D" id="1.10.357.140">
    <property type="entry name" value="UbiA prenyltransferase"/>
    <property type="match status" value="1"/>
</dbReference>
<keyword evidence="4 5" id="KW-0472">Membrane</keyword>
<name>A0ABV5SVM3_9MICO</name>
<evidence type="ECO:0000313" key="7">
    <source>
        <dbReference type="Proteomes" id="UP001589611"/>
    </source>
</evidence>
<keyword evidence="2 5" id="KW-0812">Transmembrane</keyword>
<comment type="subcellular location">
    <subcellularLocation>
        <location evidence="1">Membrane</location>
        <topology evidence="1">Multi-pass membrane protein</topology>
    </subcellularLocation>
</comment>
<proteinExistence type="predicted"/>
<dbReference type="CDD" id="cd13956">
    <property type="entry name" value="PT_UbiA"/>
    <property type="match status" value="1"/>
</dbReference>
<organism evidence="6 7">
    <name type="scientific">Microbacterium terregens</name>
    <dbReference type="NCBI Taxonomy" id="69363"/>
    <lineage>
        <taxon>Bacteria</taxon>
        <taxon>Bacillati</taxon>
        <taxon>Actinomycetota</taxon>
        <taxon>Actinomycetes</taxon>
        <taxon>Micrococcales</taxon>
        <taxon>Microbacteriaceae</taxon>
        <taxon>Microbacterium</taxon>
    </lineage>
</organism>
<protein>
    <submittedName>
        <fullName evidence="6">UbiA family prenyltransferase</fullName>
    </submittedName>
</protein>